<dbReference type="Gene3D" id="3.90.190.20">
    <property type="entry name" value="Mur ligase, C-terminal domain"/>
    <property type="match status" value="1"/>
</dbReference>
<evidence type="ECO:0000256" key="6">
    <source>
        <dbReference type="ARBA" id="ARBA00022960"/>
    </source>
</evidence>
<evidence type="ECO:0000256" key="3">
    <source>
        <dbReference type="ARBA" id="ARBA00022618"/>
    </source>
</evidence>
<accession>A0A3B0UVD6</accession>
<name>A0A3B0UVD6_9ZZZZ</name>
<evidence type="ECO:0000259" key="12">
    <source>
        <dbReference type="Pfam" id="PF02875"/>
    </source>
</evidence>
<feature type="domain" description="Mur ligase N-terminal catalytic" evidence="11">
    <location>
        <begin position="16"/>
        <end position="61"/>
    </location>
</feature>
<dbReference type="Gene3D" id="3.40.1390.10">
    <property type="entry name" value="MurE/MurF, N-terminal domain"/>
    <property type="match status" value="1"/>
</dbReference>
<dbReference type="SUPFAM" id="SSF63418">
    <property type="entry name" value="MurE/MurF N-terminal domain"/>
    <property type="match status" value="1"/>
</dbReference>
<keyword evidence="6" id="KW-0133">Cell shape</keyword>
<evidence type="ECO:0000256" key="10">
    <source>
        <dbReference type="ARBA" id="ARBA00031461"/>
    </source>
</evidence>
<feature type="domain" description="Mur ligase central" evidence="13">
    <location>
        <begin position="95"/>
        <end position="279"/>
    </location>
</feature>
<evidence type="ECO:0000256" key="1">
    <source>
        <dbReference type="ARBA" id="ARBA00022490"/>
    </source>
</evidence>
<keyword evidence="8" id="KW-0131">Cell cycle</keyword>
<dbReference type="InterPro" id="IPR036565">
    <property type="entry name" value="Mur-like_cat_sf"/>
</dbReference>
<dbReference type="GO" id="GO:0071555">
    <property type="term" value="P:cell wall organization"/>
    <property type="evidence" value="ECO:0007669"/>
    <property type="project" value="UniProtKB-KW"/>
</dbReference>
<dbReference type="SUPFAM" id="SSF53244">
    <property type="entry name" value="MurD-like peptide ligases, peptide-binding domain"/>
    <property type="match status" value="1"/>
</dbReference>
<evidence type="ECO:0000256" key="9">
    <source>
        <dbReference type="ARBA" id="ARBA00023316"/>
    </source>
</evidence>
<dbReference type="EMBL" id="UOEP01000204">
    <property type="protein sequence ID" value="VAW24004.1"/>
    <property type="molecule type" value="Genomic_DNA"/>
</dbReference>
<dbReference type="InterPro" id="IPR051046">
    <property type="entry name" value="MurCDEF_CellWall_CoF430Synth"/>
</dbReference>
<dbReference type="GO" id="GO:0005524">
    <property type="term" value="F:ATP binding"/>
    <property type="evidence" value="ECO:0007669"/>
    <property type="project" value="UniProtKB-KW"/>
</dbReference>
<dbReference type="InterPro" id="IPR036615">
    <property type="entry name" value="Mur_ligase_C_dom_sf"/>
</dbReference>
<evidence type="ECO:0000256" key="5">
    <source>
        <dbReference type="ARBA" id="ARBA00022840"/>
    </source>
</evidence>
<sequence length="430" mass="47349">MKIKELYKLFQAHPTISTDSRDIKPNSIFFALKGENFDGNNFASKALESGSEIAVVDNPEIAVDGRYFLVGNVLDTLQQLAHEHRKELGLPILGITGTNGKTTTKELIAAVLSKRYNVHFTQGNFNNHIGVPLTLLKMKRETEIGVVEMGASHPGEIAALCKIVLPDYGLITNVGKAHLEGFGTFDGVKQTKAELYRSIEKKKGKIFINLDNNILDELAGPSLERVGYGTSAEAFLQGRVVESAPFLKLHVRLADEELPIQTRLVGAYNFENALAAACVGKYFNIGPSDIKTAIEEYSPDNNRSQFIHKGSNQIVMDAYNANPTSMQASIQNFLSLNSSNKILILGDMLELGSDSQSEHQRIADLLKDKKVKLAFIVGGNFESTRHSPPVRSFKNIGSLIKFLKENPITKSLILIKGSRGIRLERVLDVI</sequence>
<gene>
    <name evidence="14" type="ORF">MNBD_BACTEROID01-2689</name>
</gene>
<dbReference type="InterPro" id="IPR035911">
    <property type="entry name" value="MurE/MurF_N"/>
</dbReference>
<evidence type="ECO:0000313" key="14">
    <source>
        <dbReference type="EMBL" id="VAW24004.1"/>
    </source>
</evidence>
<keyword evidence="3" id="KW-0132">Cell division</keyword>
<evidence type="ECO:0000259" key="13">
    <source>
        <dbReference type="Pfam" id="PF08245"/>
    </source>
</evidence>
<organism evidence="14">
    <name type="scientific">hydrothermal vent metagenome</name>
    <dbReference type="NCBI Taxonomy" id="652676"/>
    <lineage>
        <taxon>unclassified sequences</taxon>
        <taxon>metagenomes</taxon>
        <taxon>ecological metagenomes</taxon>
    </lineage>
</organism>
<dbReference type="InterPro" id="IPR000713">
    <property type="entry name" value="Mur_ligase_N"/>
</dbReference>
<evidence type="ECO:0000256" key="4">
    <source>
        <dbReference type="ARBA" id="ARBA00022741"/>
    </source>
</evidence>
<keyword evidence="9" id="KW-0961">Cell wall biogenesis/degradation</keyword>
<protein>
    <recommendedName>
        <fullName evidence="10">UDP-MurNAc-pentapeptide synthetase</fullName>
    </recommendedName>
</protein>
<dbReference type="GO" id="GO:0047480">
    <property type="term" value="F:UDP-N-acetylmuramoyl-tripeptide-D-alanyl-D-alanine ligase activity"/>
    <property type="evidence" value="ECO:0007669"/>
    <property type="project" value="InterPro"/>
</dbReference>
<dbReference type="NCBIfam" id="TIGR01143">
    <property type="entry name" value="murF"/>
    <property type="match status" value="1"/>
</dbReference>
<keyword evidence="5" id="KW-0067">ATP-binding</keyword>
<dbReference type="GO" id="GO:0008360">
    <property type="term" value="P:regulation of cell shape"/>
    <property type="evidence" value="ECO:0007669"/>
    <property type="project" value="UniProtKB-KW"/>
</dbReference>
<dbReference type="Gene3D" id="3.40.1190.10">
    <property type="entry name" value="Mur-like, catalytic domain"/>
    <property type="match status" value="1"/>
</dbReference>
<dbReference type="HAMAP" id="MF_02019">
    <property type="entry name" value="MurF"/>
    <property type="match status" value="1"/>
</dbReference>
<evidence type="ECO:0000256" key="2">
    <source>
        <dbReference type="ARBA" id="ARBA00022598"/>
    </source>
</evidence>
<feature type="domain" description="Mur ligase C-terminal" evidence="12">
    <location>
        <begin position="303"/>
        <end position="381"/>
    </location>
</feature>
<dbReference type="AlphaFoldDB" id="A0A3B0UVD6"/>
<keyword evidence="2 14" id="KW-0436">Ligase</keyword>
<dbReference type="InterPro" id="IPR013221">
    <property type="entry name" value="Mur_ligase_cen"/>
</dbReference>
<evidence type="ECO:0000256" key="8">
    <source>
        <dbReference type="ARBA" id="ARBA00023306"/>
    </source>
</evidence>
<dbReference type="PANTHER" id="PTHR43024:SF1">
    <property type="entry name" value="UDP-N-ACETYLMURAMOYL-TRIPEPTIDE--D-ALANYL-D-ALANINE LIGASE"/>
    <property type="match status" value="1"/>
</dbReference>
<dbReference type="Pfam" id="PF01225">
    <property type="entry name" value="Mur_ligase"/>
    <property type="match status" value="1"/>
</dbReference>
<reference evidence="14" key="1">
    <citation type="submission" date="2018-06" db="EMBL/GenBank/DDBJ databases">
        <authorList>
            <person name="Zhirakovskaya E."/>
        </authorList>
    </citation>
    <scope>NUCLEOTIDE SEQUENCE</scope>
</reference>
<evidence type="ECO:0000256" key="7">
    <source>
        <dbReference type="ARBA" id="ARBA00022984"/>
    </source>
</evidence>
<evidence type="ECO:0000259" key="11">
    <source>
        <dbReference type="Pfam" id="PF01225"/>
    </source>
</evidence>
<keyword evidence="7" id="KW-0573">Peptidoglycan synthesis</keyword>
<dbReference type="PANTHER" id="PTHR43024">
    <property type="entry name" value="UDP-N-ACETYLMURAMOYL-TRIPEPTIDE--D-ALANYL-D-ALANINE LIGASE"/>
    <property type="match status" value="1"/>
</dbReference>
<dbReference type="Pfam" id="PF02875">
    <property type="entry name" value="Mur_ligase_C"/>
    <property type="match status" value="1"/>
</dbReference>
<dbReference type="Pfam" id="PF08245">
    <property type="entry name" value="Mur_ligase_M"/>
    <property type="match status" value="1"/>
</dbReference>
<dbReference type="GO" id="GO:0009252">
    <property type="term" value="P:peptidoglycan biosynthetic process"/>
    <property type="evidence" value="ECO:0007669"/>
    <property type="project" value="UniProtKB-KW"/>
</dbReference>
<dbReference type="GO" id="GO:0051301">
    <property type="term" value="P:cell division"/>
    <property type="evidence" value="ECO:0007669"/>
    <property type="project" value="UniProtKB-KW"/>
</dbReference>
<keyword evidence="4" id="KW-0547">Nucleotide-binding</keyword>
<proteinExistence type="inferred from homology"/>
<keyword evidence="1" id="KW-0963">Cytoplasm</keyword>
<dbReference type="SUPFAM" id="SSF53623">
    <property type="entry name" value="MurD-like peptide ligases, catalytic domain"/>
    <property type="match status" value="1"/>
</dbReference>
<dbReference type="InterPro" id="IPR004101">
    <property type="entry name" value="Mur_ligase_C"/>
</dbReference>
<dbReference type="InterPro" id="IPR005863">
    <property type="entry name" value="UDP-N-AcMur_synth"/>
</dbReference>